<feature type="region of interest" description="Disordered" evidence="3">
    <location>
        <begin position="1"/>
        <end position="25"/>
    </location>
</feature>
<evidence type="ECO:0000256" key="2">
    <source>
        <dbReference type="ARBA" id="ARBA00023150"/>
    </source>
</evidence>
<evidence type="ECO:0008006" key="6">
    <source>
        <dbReference type="Google" id="ProtNLM"/>
    </source>
</evidence>
<evidence type="ECO:0000313" key="4">
    <source>
        <dbReference type="EMBL" id="QJT09490.1"/>
    </source>
</evidence>
<keyword evidence="5" id="KW-1185">Reference proteome</keyword>
<evidence type="ECO:0000313" key="5">
    <source>
        <dbReference type="Proteomes" id="UP000503251"/>
    </source>
</evidence>
<dbReference type="PANTHER" id="PTHR30592">
    <property type="entry name" value="FORMATE DEHYDROGENASE"/>
    <property type="match status" value="1"/>
</dbReference>
<name>A0ABX6NIN5_9BACT</name>
<dbReference type="InterPro" id="IPR003786">
    <property type="entry name" value="FdhD"/>
</dbReference>
<keyword evidence="2" id="KW-0501">Molybdenum cofactor biosynthesis</keyword>
<dbReference type="EMBL" id="CP039543">
    <property type="protein sequence ID" value="QJT09490.1"/>
    <property type="molecule type" value="Genomic_DNA"/>
</dbReference>
<feature type="compositionally biased region" description="Polar residues" evidence="3">
    <location>
        <begin position="10"/>
        <end position="25"/>
    </location>
</feature>
<evidence type="ECO:0000256" key="1">
    <source>
        <dbReference type="ARBA" id="ARBA00022490"/>
    </source>
</evidence>
<evidence type="ECO:0000256" key="3">
    <source>
        <dbReference type="SAM" id="MobiDB-lite"/>
    </source>
</evidence>
<accession>A0ABX6NIN5</accession>
<dbReference type="InterPro" id="IPR016193">
    <property type="entry name" value="Cytidine_deaminase-like"/>
</dbReference>
<sequence length="262" mass="28920">MAQPQHAGPVNTQDAPRGLRTNTYRQYKDGEWRTIDDVTSPEVQVELVWPGAPVRTLWAYPRDLSRLALGHAFLELCAPGEIPAIEREEERRFTLAPSSSAKGQSGNGTDIPQKYPLTIRHLHGDEMVSRMQEFMGSEGRWNWTGCFHRAGLFNITDGTFLDIEEDIGRHNCIDRLAGWCVQNGLNCPARKSLALFVSARVTGSLAAKIARAGFGCVVSRSAVTEAAIATARSTPFSLAGFARDNRVTIFTDPNSRFEQSTP</sequence>
<dbReference type="SUPFAM" id="SSF53927">
    <property type="entry name" value="Cytidine deaminase-like"/>
    <property type="match status" value="1"/>
</dbReference>
<dbReference type="PANTHER" id="PTHR30592:SF1">
    <property type="entry name" value="SULFUR CARRIER PROTEIN FDHD"/>
    <property type="match status" value="1"/>
</dbReference>
<keyword evidence="1" id="KW-0963">Cytoplasm</keyword>
<dbReference type="RefSeq" id="WP_171267415.1">
    <property type="nucleotide sequence ID" value="NZ_CP039543.1"/>
</dbReference>
<dbReference type="Proteomes" id="UP000503251">
    <property type="component" value="Chromosome"/>
</dbReference>
<dbReference type="Pfam" id="PF02634">
    <property type="entry name" value="FdhD-NarQ"/>
    <property type="match status" value="1"/>
</dbReference>
<protein>
    <recommendedName>
        <fullName evidence="6">FdhD protein</fullName>
    </recommendedName>
</protein>
<gene>
    <name evidence="4" type="ORF">E8L03_11305</name>
</gene>
<reference evidence="4 5" key="1">
    <citation type="submission" date="2019-04" db="EMBL/GenBank/DDBJ databases">
        <title>Isolation and culture of sulfate reducing bacteria from the cold seep of the South China Sea.</title>
        <authorList>
            <person name="Sun C."/>
            <person name="Liu R."/>
        </authorList>
    </citation>
    <scope>NUCLEOTIDE SEQUENCE [LARGE SCALE GENOMIC DNA]</scope>
    <source>
        <strain evidence="4 5">CS1</strain>
    </source>
</reference>
<organism evidence="4 5">
    <name type="scientific">Oceanidesulfovibrio marinus</name>
    <dbReference type="NCBI Taxonomy" id="370038"/>
    <lineage>
        <taxon>Bacteria</taxon>
        <taxon>Pseudomonadati</taxon>
        <taxon>Thermodesulfobacteriota</taxon>
        <taxon>Desulfovibrionia</taxon>
        <taxon>Desulfovibrionales</taxon>
        <taxon>Desulfovibrionaceae</taxon>
        <taxon>Oceanidesulfovibrio</taxon>
    </lineage>
</organism>
<dbReference type="Gene3D" id="3.40.140.10">
    <property type="entry name" value="Cytidine Deaminase, domain 2"/>
    <property type="match status" value="1"/>
</dbReference>
<proteinExistence type="predicted"/>